<feature type="compositionally biased region" description="Basic and acidic residues" evidence="3">
    <location>
        <begin position="107"/>
        <end position="116"/>
    </location>
</feature>
<evidence type="ECO:0000313" key="7">
    <source>
        <dbReference type="Proteomes" id="UP000027222"/>
    </source>
</evidence>
<evidence type="ECO:0000256" key="2">
    <source>
        <dbReference type="RuleBase" id="RU368069"/>
    </source>
</evidence>
<evidence type="ECO:0000256" key="4">
    <source>
        <dbReference type="SAM" id="SignalP"/>
    </source>
</evidence>
<dbReference type="Pfam" id="PF03666">
    <property type="entry name" value="NPR3"/>
    <property type="match status" value="1"/>
</dbReference>
<evidence type="ECO:0000313" key="6">
    <source>
        <dbReference type="EMBL" id="KDR76365.1"/>
    </source>
</evidence>
<dbReference type="OrthoDB" id="18648at2759"/>
<dbReference type="InterPro" id="IPR056603">
    <property type="entry name" value="HTH_NPRL3"/>
</dbReference>
<dbReference type="HOGENOM" id="CLU_021922_0_0_1"/>
<feature type="region of interest" description="Disordered" evidence="3">
    <location>
        <begin position="96"/>
        <end position="116"/>
    </location>
</feature>
<proteinExistence type="inferred from homology"/>
<dbReference type="PANTHER" id="PTHR13153:SF5">
    <property type="entry name" value="GATOR COMPLEX PROTEIN NPRL3"/>
    <property type="match status" value="1"/>
</dbReference>
<evidence type="ECO:0000256" key="3">
    <source>
        <dbReference type="SAM" id="MobiDB-lite"/>
    </source>
</evidence>
<dbReference type="GO" id="GO:1904262">
    <property type="term" value="P:negative regulation of TORC1 signaling"/>
    <property type="evidence" value="ECO:0007669"/>
    <property type="project" value="TreeGrafter"/>
</dbReference>
<dbReference type="AlphaFoldDB" id="A0A067SZJ8"/>
<dbReference type="Proteomes" id="UP000027222">
    <property type="component" value="Unassembled WGS sequence"/>
</dbReference>
<dbReference type="EMBL" id="KL142379">
    <property type="protein sequence ID" value="KDR76365.1"/>
    <property type="molecule type" value="Genomic_DNA"/>
</dbReference>
<feature type="domain" description="GATOR1 complex protein NPRL3 C-terminal HTH" evidence="5">
    <location>
        <begin position="679"/>
        <end position="739"/>
    </location>
</feature>
<feature type="region of interest" description="Disordered" evidence="3">
    <location>
        <begin position="643"/>
        <end position="674"/>
    </location>
</feature>
<feature type="region of interest" description="Disordered" evidence="3">
    <location>
        <begin position="574"/>
        <end position="602"/>
    </location>
</feature>
<comment type="subcellular location">
    <subcellularLocation>
        <location evidence="2">Vacuole membrane</location>
        <topology evidence="2">Peripheral membrane protein</topology>
    </subcellularLocation>
</comment>
<dbReference type="InterPro" id="IPR005365">
    <property type="entry name" value="Npr3"/>
</dbReference>
<organism evidence="6 7">
    <name type="scientific">Galerina marginata (strain CBS 339.88)</name>
    <dbReference type="NCBI Taxonomy" id="685588"/>
    <lineage>
        <taxon>Eukaryota</taxon>
        <taxon>Fungi</taxon>
        <taxon>Dikarya</taxon>
        <taxon>Basidiomycota</taxon>
        <taxon>Agaricomycotina</taxon>
        <taxon>Agaricomycetes</taxon>
        <taxon>Agaricomycetidae</taxon>
        <taxon>Agaricales</taxon>
        <taxon>Agaricineae</taxon>
        <taxon>Strophariaceae</taxon>
        <taxon>Galerina</taxon>
    </lineage>
</organism>
<dbReference type="GO" id="GO:0010508">
    <property type="term" value="P:positive regulation of autophagy"/>
    <property type="evidence" value="ECO:0007669"/>
    <property type="project" value="TreeGrafter"/>
</dbReference>
<dbReference type="GO" id="GO:0038202">
    <property type="term" value="P:TORC1 signaling"/>
    <property type="evidence" value="ECO:0007669"/>
    <property type="project" value="TreeGrafter"/>
</dbReference>
<dbReference type="PANTHER" id="PTHR13153">
    <property type="entry name" value="CGTHBA PROTEIN -14 GENE PROTEIN"/>
    <property type="match status" value="1"/>
</dbReference>
<feature type="compositionally biased region" description="Polar residues" evidence="3">
    <location>
        <begin position="96"/>
        <end position="106"/>
    </location>
</feature>
<feature type="region of interest" description="Disordered" evidence="3">
    <location>
        <begin position="176"/>
        <end position="218"/>
    </location>
</feature>
<dbReference type="STRING" id="685588.A0A067SZJ8"/>
<dbReference type="GO" id="GO:1990130">
    <property type="term" value="C:GATOR1 complex"/>
    <property type="evidence" value="ECO:0007669"/>
    <property type="project" value="TreeGrafter"/>
</dbReference>
<keyword evidence="7" id="KW-1185">Reference proteome</keyword>
<name>A0A067SZJ8_GALM3</name>
<keyword evidence="2" id="KW-0469">Meiosis</keyword>
<feature type="compositionally biased region" description="Basic and acidic residues" evidence="3">
    <location>
        <begin position="176"/>
        <end position="192"/>
    </location>
</feature>
<evidence type="ECO:0000256" key="1">
    <source>
        <dbReference type="ARBA" id="ARBA00010546"/>
    </source>
</evidence>
<gene>
    <name evidence="6" type="ORF">GALMADRAFT_478461</name>
</gene>
<dbReference type="GO" id="GO:0034198">
    <property type="term" value="P:cellular response to amino acid starvation"/>
    <property type="evidence" value="ECO:0007669"/>
    <property type="project" value="TreeGrafter"/>
</dbReference>
<feature type="chain" id="PRO_5001649181" description="Nitrogen permease regulator 3" evidence="4">
    <location>
        <begin position="18"/>
        <end position="746"/>
    </location>
</feature>
<dbReference type="GO" id="GO:0005774">
    <property type="term" value="C:vacuolar membrane"/>
    <property type="evidence" value="ECO:0007669"/>
    <property type="project" value="UniProtKB-SubCell"/>
</dbReference>
<feature type="compositionally biased region" description="Polar residues" evidence="3">
    <location>
        <begin position="193"/>
        <end position="206"/>
    </location>
</feature>
<sequence>MAESLLAILLVTTSAKGSNLVFRWPEFPSPSPRLGRARPDESLSLSQLDNPWRASHSQEALEKAEVLPAHDYGRDPDYCWQRPNALRDRSLSFTQVPNHSISGRNSPSRDRSYSFEKATSPDEYDHVLGYSAEFLANLLCPHRSMCHQKFELIVDDLAFIGHPVCAESDGDWRFKPEKIKTGSRGREDRDLDNSASPHTGDPTSMSPEIPTSEPSPASKSTWLHTFHLALVLDLPDPSSSASGNLTKYFNTLYEQIAFTLTAVLYQEQVLSNFVEAECDTLTALKESCISKGEPFSKYAVQAFEVSSIAPAMKTIFEAIKSSSMAYVTINYLPLELQLPPYLDTLLHSQDDQEADFIDPADDDPSLTWGEHMNLGWKLPTMAPWKTLLLLGDDNDMDPHMALRGPHENADDRTLAEGLVRFLETASVTLSLSEMANLLDWDLESQVYPIVRWLVLHRRAKVVDVVHDGLKTAFALPPKFGAPLSQLSDEFQEAFPHPAIPPLPEILATISTAMSKQTDSHFFASVVKAKELIPMYHHVVLWMLKRDMLITLHLRIRVVATSELKVRVKTERGLKASAKSVSGGSDRQKHRRSGSDYDQTHGSFLLSPRTAHKFSRRLSSNESGRSEISELNFDSEATMLKVEEVSGSNSNSELDEEDSGWDTTEDHLWPSMINDPGKATPMQRRWLSAMSEGKEPGIAKRFELINQYFDGKKSDDEILYRAEITRKQLREVLHHYEEYLQTFLHPS</sequence>
<keyword evidence="2 4" id="KW-0732">Signal</keyword>
<feature type="signal peptide" evidence="4">
    <location>
        <begin position="1"/>
        <end position="17"/>
    </location>
</feature>
<protein>
    <recommendedName>
        <fullName evidence="2">Nitrogen permease regulator 3</fullName>
    </recommendedName>
    <alternativeName>
        <fullName evidence="2">Required for meiotic nuclear division protein 11</fullName>
    </alternativeName>
</protein>
<evidence type="ECO:0000259" key="5">
    <source>
        <dbReference type="Pfam" id="PF24064"/>
    </source>
</evidence>
<accession>A0A067SZJ8</accession>
<dbReference type="GO" id="GO:0051321">
    <property type="term" value="P:meiotic cell cycle"/>
    <property type="evidence" value="ECO:0007669"/>
    <property type="project" value="UniProtKB-UniRule"/>
</dbReference>
<reference evidence="7" key="1">
    <citation type="journal article" date="2014" name="Proc. Natl. Acad. Sci. U.S.A.">
        <title>Extensive sampling of basidiomycete genomes demonstrates inadequacy of the white-rot/brown-rot paradigm for wood decay fungi.</title>
        <authorList>
            <person name="Riley R."/>
            <person name="Salamov A.A."/>
            <person name="Brown D.W."/>
            <person name="Nagy L.G."/>
            <person name="Floudas D."/>
            <person name="Held B.W."/>
            <person name="Levasseur A."/>
            <person name="Lombard V."/>
            <person name="Morin E."/>
            <person name="Otillar R."/>
            <person name="Lindquist E.A."/>
            <person name="Sun H."/>
            <person name="LaButti K.M."/>
            <person name="Schmutz J."/>
            <person name="Jabbour D."/>
            <person name="Luo H."/>
            <person name="Baker S.E."/>
            <person name="Pisabarro A.G."/>
            <person name="Walton J.D."/>
            <person name="Blanchette R.A."/>
            <person name="Henrissat B."/>
            <person name="Martin F."/>
            <person name="Cullen D."/>
            <person name="Hibbett D.S."/>
            <person name="Grigoriev I.V."/>
        </authorList>
    </citation>
    <scope>NUCLEOTIDE SEQUENCE [LARGE SCALE GENOMIC DNA]</scope>
    <source>
        <strain evidence="7">CBS 339.88</strain>
    </source>
</reference>
<comment type="function">
    <text evidence="2">Mediates inactivation of the TORC1 complex in response to amino acid starvation. Required for meiotic nuclear division.</text>
</comment>
<comment type="similarity">
    <text evidence="1 2">Belongs to the NPR3 family.</text>
</comment>
<dbReference type="Pfam" id="PF24064">
    <property type="entry name" value="HTH_NPRL3"/>
    <property type="match status" value="1"/>
</dbReference>